<keyword evidence="12" id="KW-1185">Reference proteome</keyword>
<name>A0A2P6TT33_CHLSO</name>
<evidence type="ECO:0000256" key="8">
    <source>
        <dbReference type="ARBA" id="ARBA00034078"/>
    </source>
</evidence>
<proteinExistence type="inferred from homology"/>
<dbReference type="Pfam" id="PF00111">
    <property type="entry name" value="Fer2"/>
    <property type="match status" value="1"/>
</dbReference>
<keyword evidence="5" id="KW-0249">Electron transport</keyword>
<evidence type="ECO:0000256" key="1">
    <source>
        <dbReference type="ARBA" id="ARBA00007874"/>
    </source>
</evidence>
<keyword evidence="3" id="KW-0001">2Fe-2S</keyword>
<feature type="region of interest" description="Disordered" evidence="9">
    <location>
        <begin position="187"/>
        <end position="208"/>
    </location>
</feature>
<dbReference type="InterPro" id="IPR001041">
    <property type="entry name" value="2Fe-2S_ferredoxin-type"/>
</dbReference>
<evidence type="ECO:0000256" key="3">
    <source>
        <dbReference type="ARBA" id="ARBA00022714"/>
    </source>
</evidence>
<evidence type="ECO:0000256" key="2">
    <source>
        <dbReference type="ARBA" id="ARBA00022448"/>
    </source>
</evidence>
<dbReference type="AlphaFoldDB" id="A0A2P6TT33"/>
<dbReference type="GO" id="GO:0046872">
    <property type="term" value="F:metal ion binding"/>
    <property type="evidence" value="ECO:0007669"/>
    <property type="project" value="UniProtKB-KW"/>
</dbReference>
<evidence type="ECO:0000256" key="7">
    <source>
        <dbReference type="ARBA" id="ARBA00023014"/>
    </source>
</evidence>
<keyword evidence="2" id="KW-0813">Transport</keyword>
<dbReference type="PANTHER" id="PTHR43112:SF21">
    <property type="entry name" value="FERREDOXIN"/>
    <property type="match status" value="1"/>
</dbReference>
<comment type="caution">
    <text evidence="11">The sequence shown here is derived from an EMBL/GenBank/DDBJ whole genome shotgun (WGS) entry which is preliminary data.</text>
</comment>
<accession>A0A2P6TT33</accession>
<gene>
    <name evidence="11" type="ORF">C2E21_4267</name>
</gene>
<keyword evidence="4" id="KW-0479">Metal-binding</keyword>
<evidence type="ECO:0000259" key="10">
    <source>
        <dbReference type="PROSITE" id="PS51085"/>
    </source>
</evidence>
<evidence type="ECO:0000313" key="11">
    <source>
        <dbReference type="EMBL" id="PRW57228.1"/>
    </source>
</evidence>
<dbReference type="Proteomes" id="UP000239899">
    <property type="component" value="Unassembled WGS sequence"/>
</dbReference>
<dbReference type="SUPFAM" id="SSF54292">
    <property type="entry name" value="2Fe-2S ferredoxin-like"/>
    <property type="match status" value="1"/>
</dbReference>
<dbReference type="InterPro" id="IPR036010">
    <property type="entry name" value="2Fe-2S_ferredoxin-like_sf"/>
</dbReference>
<dbReference type="EMBL" id="LHPG02000007">
    <property type="protein sequence ID" value="PRW57228.1"/>
    <property type="molecule type" value="Genomic_DNA"/>
</dbReference>
<feature type="domain" description="2Fe-2S ferredoxin-type" evidence="10">
    <location>
        <begin position="56"/>
        <end position="152"/>
    </location>
</feature>
<evidence type="ECO:0000256" key="9">
    <source>
        <dbReference type="SAM" id="MobiDB-lite"/>
    </source>
</evidence>
<dbReference type="CDD" id="cd00207">
    <property type="entry name" value="fer2"/>
    <property type="match status" value="1"/>
</dbReference>
<sequence length="208" mass="22179">MQALAARQAAFCSSGSAGRRPAARSRRAVTVRADVGFCRDKISQPQDLRGQIEGTSVVVFLGADGQEVPVECPKGGYILDAGLDAGLELPYTCRGGICGCCVGRIASGEVDDSDIADLTFVLTPDEIENGLTMLCMSRPVSDVVYVETQSNWGYNLGSNDWQGPTGYIAGKSIDPLMGRRWEEIQQEAAEKAQEAVDKKKANAAANKD</sequence>
<dbReference type="GO" id="GO:0051537">
    <property type="term" value="F:2 iron, 2 sulfur cluster binding"/>
    <property type="evidence" value="ECO:0007669"/>
    <property type="project" value="UniProtKB-KW"/>
</dbReference>
<evidence type="ECO:0000313" key="12">
    <source>
        <dbReference type="Proteomes" id="UP000239899"/>
    </source>
</evidence>
<evidence type="ECO:0000256" key="6">
    <source>
        <dbReference type="ARBA" id="ARBA00023004"/>
    </source>
</evidence>
<comment type="similarity">
    <text evidence="1">Belongs to the 2Fe2S plant-type ferredoxin family.</text>
</comment>
<dbReference type="Gene3D" id="3.10.20.30">
    <property type="match status" value="1"/>
</dbReference>
<protein>
    <submittedName>
        <fullName evidence="11">Chloroplast</fullName>
    </submittedName>
</protein>
<evidence type="ECO:0000256" key="5">
    <source>
        <dbReference type="ARBA" id="ARBA00022982"/>
    </source>
</evidence>
<dbReference type="PANTHER" id="PTHR43112">
    <property type="entry name" value="FERREDOXIN"/>
    <property type="match status" value="1"/>
</dbReference>
<dbReference type="STRING" id="3076.A0A2P6TT33"/>
<keyword evidence="7" id="KW-0411">Iron-sulfur</keyword>
<dbReference type="OrthoDB" id="1885901at2759"/>
<reference evidence="11 12" key="1">
    <citation type="journal article" date="2018" name="Plant J.">
        <title>Genome sequences of Chlorella sorokiniana UTEX 1602 and Micractinium conductrix SAG 241.80: implications to maltose excretion by a green alga.</title>
        <authorList>
            <person name="Arriola M.B."/>
            <person name="Velmurugan N."/>
            <person name="Zhang Y."/>
            <person name="Plunkett M.H."/>
            <person name="Hondzo H."/>
            <person name="Barney B.M."/>
        </authorList>
    </citation>
    <scope>NUCLEOTIDE SEQUENCE [LARGE SCALE GENOMIC DNA]</scope>
    <source>
        <strain evidence="12">UTEX 1602</strain>
    </source>
</reference>
<comment type="cofactor">
    <cofactor evidence="8">
        <name>[2Fe-2S] cluster</name>
        <dbReference type="ChEBI" id="CHEBI:190135"/>
    </cofactor>
</comment>
<evidence type="ECO:0000256" key="4">
    <source>
        <dbReference type="ARBA" id="ARBA00022723"/>
    </source>
</evidence>
<organism evidence="11 12">
    <name type="scientific">Chlorella sorokiniana</name>
    <name type="common">Freshwater green alga</name>
    <dbReference type="NCBI Taxonomy" id="3076"/>
    <lineage>
        <taxon>Eukaryota</taxon>
        <taxon>Viridiplantae</taxon>
        <taxon>Chlorophyta</taxon>
        <taxon>core chlorophytes</taxon>
        <taxon>Trebouxiophyceae</taxon>
        <taxon>Chlorellales</taxon>
        <taxon>Chlorellaceae</taxon>
        <taxon>Chlorella clade</taxon>
        <taxon>Chlorella</taxon>
    </lineage>
</organism>
<keyword evidence="6" id="KW-0408">Iron</keyword>
<dbReference type="PROSITE" id="PS51085">
    <property type="entry name" value="2FE2S_FER_2"/>
    <property type="match status" value="1"/>
</dbReference>
<dbReference type="InterPro" id="IPR012675">
    <property type="entry name" value="Beta-grasp_dom_sf"/>
</dbReference>